<protein>
    <recommendedName>
        <fullName evidence="1">Hemerythrin-like domain-containing protein</fullName>
    </recommendedName>
</protein>
<dbReference type="RefSeq" id="XP_003046671.1">
    <property type="nucleotide sequence ID" value="XM_003046625.1"/>
</dbReference>
<feature type="domain" description="Hemerythrin-like" evidence="1">
    <location>
        <begin position="36"/>
        <end position="164"/>
    </location>
</feature>
<sequence length="276" mass="31686">MSSKTWADGPFPLISASISGDNVEKPVQGARKLAAEMTLVHNLILRGINAIYNQAANVGVRGADKDKLDFSNFAYQWGAMLSEHHDTEEKMVFPEIEKITEVPGLMGDSVAEHHAFHDGLTQYMEYLDKVRNGNDTYDGEKLKTIIDSFVPVMQEHLVHEIESLVKLTDHEDKCDWAAWFKKTVDAIVSKDMKDSEFRASLQPSRRWTNKLTTNTFPLSMILHDKTFEGGVWSSFPPVPWLVMWVMKYLFMYTRKDWWRFAPCDYNSQPQELPFAS</sequence>
<dbReference type="Pfam" id="PF01814">
    <property type="entry name" value="Hemerythrin"/>
    <property type="match status" value="1"/>
</dbReference>
<proteinExistence type="predicted"/>
<dbReference type="GeneID" id="9678476"/>
<dbReference type="eggNOG" id="ENOG502SKMW">
    <property type="taxonomic scope" value="Eukaryota"/>
</dbReference>
<gene>
    <name evidence="2" type="ORF">NECHADRAFT_33464</name>
</gene>
<dbReference type="VEuPathDB" id="FungiDB:NECHADRAFT_33464"/>
<dbReference type="InParanoid" id="C7Z4P5"/>
<evidence type="ECO:0000313" key="3">
    <source>
        <dbReference type="Proteomes" id="UP000005206"/>
    </source>
</evidence>
<dbReference type="KEGG" id="nhe:NECHADRAFT_33464"/>
<dbReference type="EMBL" id="GG698910">
    <property type="protein sequence ID" value="EEU40958.1"/>
    <property type="molecule type" value="Genomic_DNA"/>
</dbReference>
<dbReference type="PANTHER" id="PTHR38048:SF2">
    <property type="entry name" value="HEMERYTHRIN-LIKE DOMAIN-CONTAINING PROTEIN"/>
    <property type="match status" value="1"/>
</dbReference>
<dbReference type="OMA" id="PGLMDAN"/>
<evidence type="ECO:0000259" key="1">
    <source>
        <dbReference type="Pfam" id="PF01814"/>
    </source>
</evidence>
<accession>C7Z4P5</accession>
<name>C7Z4P5_FUSV7</name>
<dbReference type="PANTHER" id="PTHR38048">
    <property type="entry name" value="EXPRESSED PROTEIN"/>
    <property type="match status" value="1"/>
</dbReference>
<dbReference type="InterPro" id="IPR012312">
    <property type="entry name" value="Hemerythrin-like"/>
</dbReference>
<dbReference type="AlphaFoldDB" id="C7Z4P5"/>
<organism evidence="2 3">
    <name type="scientific">Fusarium vanettenii (strain ATCC MYA-4622 / CBS 123669 / FGSC 9596 / NRRL 45880 / 77-13-4)</name>
    <name type="common">Fusarium solani subsp. pisi</name>
    <dbReference type="NCBI Taxonomy" id="660122"/>
    <lineage>
        <taxon>Eukaryota</taxon>
        <taxon>Fungi</taxon>
        <taxon>Dikarya</taxon>
        <taxon>Ascomycota</taxon>
        <taxon>Pezizomycotina</taxon>
        <taxon>Sordariomycetes</taxon>
        <taxon>Hypocreomycetidae</taxon>
        <taxon>Hypocreales</taxon>
        <taxon>Nectriaceae</taxon>
        <taxon>Fusarium</taxon>
        <taxon>Fusarium solani species complex</taxon>
        <taxon>Fusarium vanettenii</taxon>
    </lineage>
</organism>
<dbReference type="Gene3D" id="1.20.120.520">
    <property type="entry name" value="nmb1532 protein domain like"/>
    <property type="match status" value="1"/>
</dbReference>
<dbReference type="Proteomes" id="UP000005206">
    <property type="component" value="Chromosome 2"/>
</dbReference>
<dbReference type="HOGENOM" id="CLU_066708_0_0_1"/>
<reference evidence="2 3" key="1">
    <citation type="journal article" date="2009" name="PLoS Genet.">
        <title>The genome of Nectria haematococca: contribution of supernumerary chromosomes to gene expansion.</title>
        <authorList>
            <person name="Coleman J.J."/>
            <person name="Rounsley S.D."/>
            <person name="Rodriguez-Carres M."/>
            <person name="Kuo A."/>
            <person name="Wasmann C.C."/>
            <person name="Grimwood J."/>
            <person name="Schmutz J."/>
            <person name="Taga M."/>
            <person name="White G.J."/>
            <person name="Zhou S."/>
            <person name="Schwartz D.C."/>
            <person name="Freitag M."/>
            <person name="Ma L.J."/>
            <person name="Danchin E.G."/>
            <person name="Henrissat B."/>
            <person name="Coutinho P.M."/>
            <person name="Nelson D.R."/>
            <person name="Straney D."/>
            <person name="Napoli C.A."/>
            <person name="Barker B.M."/>
            <person name="Gribskov M."/>
            <person name="Rep M."/>
            <person name="Kroken S."/>
            <person name="Molnar I."/>
            <person name="Rensing C."/>
            <person name="Kennell J.C."/>
            <person name="Zamora J."/>
            <person name="Farman M.L."/>
            <person name="Selker E.U."/>
            <person name="Salamov A."/>
            <person name="Shapiro H."/>
            <person name="Pangilinan J."/>
            <person name="Lindquist E."/>
            <person name="Lamers C."/>
            <person name="Grigoriev I.V."/>
            <person name="Geiser D.M."/>
            <person name="Covert S.F."/>
            <person name="Temporini E."/>
            <person name="Vanetten H.D."/>
        </authorList>
    </citation>
    <scope>NUCLEOTIDE SEQUENCE [LARGE SCALE GENOMIC DNA]</scope>
    <source>
        <strain evidence="3">ATCC MYA-4622 / CBS 123669 / FGSC 9596 / NRRL 45880 / 77-13-4</strain>
    </source>
</reference>
<dbReference type="InterPro" id="IPR053206">
    <property type="entry name" value="Dimeric_xanthone_biosynth"/>
</dbReference>
<dbReference type="OrthoDB" id="58416at2759"/>
<keyword evidence="3" id="KW-1185">Reference proteome</keyword>
<dbReference type="CDD" id="cd12108">
    <property type="entry name" value="Hr-like"/>
    <property type="match status" value="1"/>
</dbReference>
<evidence type="ECO:0000313" key="2">
    <source>
        <dbReference type="EMBL" id="EEU40958.1"/>
    </source>
</evidence>